<reference evidence="2 3" key="1">
    <citation type="submission" date="2023-03" db="EMBL/GenBank/DDBJ databases">
        <authorList>
            <person name="Kaur S."/>
            <person name="Espinosa-Saiz D."/>
            <person name="Velazquez E."/>
            <person name="Menendez E."/>
            <person name="diCenzo G.C."/>
        </authorList>
    </citation>
    <scope>NUCLEOTIDE SEQUENCE [LARGE SCALE GENOMIC DNA]</scope>
    <source>
        <strain evidence="2 3">LMG 24692</strain>
    </source>
</reference>
<protein>
    <submittedName>
        <fullName evidence="2">Glycosyltransferase</fullName>
    </submittedName>
</protein>
<dbReference type="EMBL" id="CP120374">
    <property type="protein sequence ID" value="WEX91295.1"/>
    <property type="molecule type" value="Genomic_DNA"/>
</dbReference>
<accession>A0ABY8DK44</accession>
<dbReference type="Pfam" id="PF00534">
    <property type="entry name" value="Glycos_transf_1"/>
    <property type="match status" value="1"/>
</dbReference>
<feature type="domain" description="Glycosyl transferase family 1" evidence="1">
    <location>
        <begin position="237"/>
        <end position="315"/>
    </location>
</feature>
<dbReference type="RefSeq" id="WP_280663259.1">
    <property type="nucleotide sequence ID" value="NZ_CP120374.1"/>
</dbReference>
<evidence type="ECO:0000313" key="2">
    <source>
        <dbReference type="EMBL" id="WEX91295.1"/>
    </source>
</evidence>
<organism evidence="2 3">
    <name type="scientific">Sinorhizobium garamanticum</name>
    <dbReference type="NCBI Taxonomy" id="680247"/>
    <lineage>
        <taxon>Bacteria</taxon>
        <taxon>Pseudomonadati</taxon>
        <taxon>Pseudomonadota</taxon>
        <taxon>Alphaproteobacteria</taxon>
        <taxon>Hyphomicrobiales</taxon>
        <taxon>Rhizobiaceae</taxon>
        <taxon>Sinorhizobium/Ensifer group</taxon>
        <taxon>Sinorhizobium</taxon>
    </lineage>
</organism>
<evidence type="ECO:0000259" key="1">
    <source>
        <dbReference type="Pfam" id="PF00534"/>
    </source>
</evidence>
<name>A0ABY8DK44_9HYPH</name>
<dbReference type="Proteomes" id="UP001229355">
    <property type="component" value="Chromosome 2"/>
</dbReference>
<gene>
    <name evidence="2" type="ORF">PZN02_004873</name>
</gene>
<evidence type="ECO:0000313" key="3">
    <source>
        <dbReference type="Proteomes" id="UP001229355"/>
    </source>
</evidence>
<dbReference type="InterPro" id="IPR001296">
    <property type="entry name" value="Glyco_trans_1"/>
</dbReference>
<dbReference type="Gene3D" id="3.40.50.2000">
    <property type="entry name" value="Glycogen Phosphorylase B"/>
    <property type="match status" value="1"/>
</dbReference>
<keyword evidence="3" id="KW-1185">Reference proteome</keyword>
<dbReference type="SUPFAM" id="SSF53756">
    <property type="entry name" value="UDP-Glycosyltransferase/glycogen phosphorylase"/>
    <property type="match status" value="1"/>
</dbReference>
<proteinExistence type="predicted"/>
<sequence>MHRTAVDFSAELAISAFRQIAALKRAWQYRMRVVTGRQRSVRPTIYFLTPDHQPPSGGIRVIYRHVDMLNSAGMDAFVLHQRRGFRCTWFENRSRIAYVGDTTVLRGDILVIPEVCVDILDRLPPGTEYIIFNQNVHHTWEGRTRYTAKHYAPGSGLKGVIAVSKHNQETLRYIFEHLDVRRVHVGIDFGMFHPAESPRTNRIAYMPRRMPGDAFKVLELLRGRGLLDGWDVVPLDRIPQSEVATQLQTTKMFLAFSHQEGLGLPPAEAMACGNYVIGYHGFGGREFFRSDFSAPIETGDLLGFAQAIEHAMTMENAHPGWCQAQGAKASEFILSEYSLEREQEEVTQIYADFLKAT</sequence>